<accession>A0AB32X6Q1</accession>
<dbReference type="KEGG" id="hpu:HPCU_01450"/>
<dbReference type="EMBL" id="CP002076">
    <property type="protein sequence ID" value="ADO03468.1"/>
    <property type="molecule type" value="Genomic_DNA"/>
</dbReference>
<gene>
    <name evidence="1" type="ordered locus">HPCU_01450</name>
</gene>
<dbReference type="AlphaFoldDB" id="A0AB32X6Q1"/>
<dbReference type="Proteomes" id="UP000006864">
    <property type="component" value="Chromosome"/>
</dbReference>
<protein>
    <submittedName>
        <fullName evidence="1">Uncharacterized protein</fullName>
    </submittedName>
</protein>
<name>A0AB32X6Q1_HELPC</name>
<proteinExistence type="predicted"/>
<sequence length="33" mass="3849">MFLLIKTPLKKGACLKRLKAFLKLSAKKRAYRL</sequence>
<evidence type="ECO:0000313" key="2">
    <source>
        <dbReference type="Proteomes" id="UP000006864"/>
    </source>
</evidence>
<organism evidence="1 2">
    <name type="scientific">Helicobacter pylori (strain Cuz20)</name>
    <dbReference type="NCBI Taxonomy" id="765964"/>
    <lineage>
        <taxon>Bacteria</taxon>
        <taxon>Pseudomonadati</taxon>
        <taxon>Campylobacterota</taxon>
        <taxon>Epsilonproteobacteria</taxon>
        <taxon>Campylobacterales</taxon>
        <taxon>Helicobacteraceae</taxon>
        <taxon>Helicobacter</taxon>
    </lineage>
</organism>
<evidence type="ECO:0000313" key="1">
    <source>
        <dbReference type="EMBL" id="ADO03468.1"/>
    </source>
</evidence>
<reference evidence="2" key="1">
    <citation type="submission" date="2010-06" db="EMBL/GenBank/DDBJ databases">
        <title>Complete genome sequence of Helicobacter pylori strain Cuz20.</title>
        <authorList>
            <person name="Kersulyte D."/>
            <person name="Herrera P."/>
            <person name="Gilman R.H."/>
            <person name="Berg D.E."/>
        </authorList>
    </citation>
    <scope>NUCLEOTIDE SEQUENCE [LARGE SCALE GENOMIC DNA]</scope>
    <source>
        <strain evidence="2">Cuz20</strain>
    </source>
</reference>